<evidence type="ECO:0008006" key="6">
    <source>
        <dbReference type="Google" id="ProtNLM"/>
    </source>
</evidence>
<feature type="compositionally biased region" description="Basic and acidic residues" evidence="3">
    <location>
        <begin position="769"/>
        <end position="793"/>
    </location>
</feature>
<reference evidence="4 5" key="1">
    <citation type="submission" date="2021-05" db="EMBL/GenBank/DDBJ databases">
        <title>Genome Assembly of Synthetic Allotetraploid Brassica napus Reveals Homoeologous Exchanges between Subgenomes.</title>
        <authorList>
            <person name="Davis J.T."/>
        </authorList>
    </citation>
    <scope>NUCLEOTIDE SEQUENCE [LARGE SCALE GENOMIC DNA]</scope>
    <source>
        <strain evidence="5">cv. Da-Ae</strain>
        <tissue evidence="4">Seedling</tissue>
    </source>
</reference>
<feature type="region of interest" description="Disordered" evidence="3">
    <location>
        <begin position="51"/>
        <end position="153"/>
    </location>
</feature>
<evidence type="ECO:0000256" key="1">
    <source>
        <dbReference type="ARBA" id="ARBA00023054"/>
    </source>
</evidence>
<organism evidence="4 5">
    <name type="scientific">Brassica napus</name>
    <name type="common">Rape</name>
    <dbReference type="NCBI Taxonomy" id="3708"/>
    <lineage>
        <taxon>Eukaryota</taxon>
        <taxon>Viridiplantae</taxon>
        <taxon>Streptophyta</taxon>
        <taxon>Embryophyta</taxon>
        <taxon>Tracheophyta</taxon>
        <taxon>Spermatophyta</taxon>
        <taxon>Magnoliopsida</taxon>
        <taxon>eudicotyledons</taxon>
        <taxon>Gunneridae</taxon>
        <taxon>Pentapetalae</taxon>
        <taxon>rosids</taxon>
        <taxon>malvids</taxon>
        <taxon>Brassicales</taxon>
        <taxon>Brassicaceae</taxon>
        <taxon>Brassiceae</taxon>
        <taxon>Brassica</taxon>
    </lineage>
</organism>
<evidence type="ECO:0000313" key="5">
    <source>
        <dbReference type="Proteomes" id="UP000824890"/>
    </source>
</evidence>
<feature type="compositionally biased region" description="Basic and acidic residues" evidence="3">
    <location>
        <begin position="752"/>
        <end position="762"/>
    </location>
</feature>
<keyword evidence="1 2" id="KW-0175">Coiled coil</keyword>
<feature type="compositionally biased region" description="Polar residues" evidence="3">
    <location>
        <begin position="93"/>
        <end position="122"/>
    </location>
</feature>
<evidence type="ECO:0000313" key="4">
    <source>
        <dbReference type="EMBL" id="KAH0927922.1"/>
    </source>
</evidence>
<feature type="compositionally biased region" description="Polar residues" evidence="3">
    <location>
        <begin position="136"/>
        <end position="151"/>
    </location>
</feature>
<comment type="caution">
    <text evidence="4">The sequence shown here is derived from an EMBL/GenBank/DDBJ whole genome shotgun (WGS) entry which is preliminary data.</text>
</comment>
<evidence type="ECO:0000256" key="2">
    <source>
        <dbReference type="SAM" id="Coils"/>
    </source>
</evidence>
<dbReference type="EMBL" id="JAGKQM010000005">
    <property type="protein sequence ID" value="KAH0927922.1"/>
    <property type="molecule type" value="Genomic_DNA"/>
</dbReference>
<protein>
    <recommendedName>
        <fullName evidence="6">WEB family protein</fullName>
    </recommendedName>
</protein>
<gene>
    <name evidence="4" type="ORF">HID58_020178</name>
</gene>
<feature type="compositionally biased region" description="Polar residues" evidence="3">
    <location>
        <begin position="73"/>
        <end position="84"/>
    </location>
</feature>
<keyword evidence="5" id="KW-1185">Reference proteome</keyword>
<dbReference type="PANTHER" id="PTHR23160:SF16">
    <property type="entry name" value="WEB FAMILY PROTEIN"/>
    <property type="match status" value="1"/>
</dbReference>
<feature type="coiled-coil region" evidence="2">
    <location>
        <begin position="631"/>
        <end position="665"/>
    </location>
</feature>
<proteinExistence type="predicted"/>
<evidence type="ECO:0000256" key="3">
    <source>
        <dbReference type="SAM" id="MobiDB-lite"/>
    </source>
</evidence>
<dbReference type="Proteomes" id="UP000824890">
    <property type="component" value="Unassembled WGS sequence"/>
</dbReference>
<sequence length="818" mass="93055">MSEECGHSGDKAPPTSIILSVGSFINRFLNLINYIIVSQDSKVYHFSVSVITDQSRSSRSKPEAMASKIKTGASETTLSKSSPGSLRVPKLTRITTRSEPNTPSPTQHSRLSLDRSSANSKPSSEKRSPKVPTPPEKTQTRSVKGSESQPRLIQMKEDLRKANELIASLENEKVKALEELKQLRKDAEEASYKLEEALKAHKKAEEDFEISKFQAVEAGIEAVQRKEEEMKKEIENVKNQHASEASSALLSATRELERVSQELAAANDAKSKVQSEAHDATKMAAIHAEKVEILSSELIRLKALLDSTREKETISNKEIASKLGAEIVVLKRELENARGFEAKVNELESVIERLKEELQSVKLAETYAQSSGEEWRNKAEELEEQLEEAEEVKRSALVSLVSMTKQLEESNGRLQDMESEVTDLKEKIRLLETVVARKKEDLEESEERLSVAEEELSKAEKLKNELETVKEEKNQALKKERDAASSVQILLEEKSKLLSEVERSREEEEKSKKAMESLASALHEVSCEARELKDLKLVMKATSDKYEEMLEEARQEIDVLVTAVEQTKKEFESSVVDWETREAGLVSHVKKFDEEVSSMGKEMVRLGNLVKRTKEEADAAWKKESEMRDGLKEVEDEVVYLQETLREERAERLKLNEKMLDKETEFQSVVRENDLLRVKQEGSLKRIDELEEALAKKHRGEVSESEKEYDLLPNVVEFSEENGHRSGAEEKKDDSRVEVEFKMWESCEIEKKEAFHKGKEDPKEEVEDEREKTSPENMKESREEQVVNEEKEKKVKKKTLFGKVGNLLKKKGAPVNQR</sequence>
<name>A0ABQ8DFX1_BRANA</name>
<dbReference type="PANTHER" id="PTHR23160">
    <property type="entry name" value="SYNAPTONEMAL COMPLEX PROTEIN-RELATED"/>
    <property type="match status" value="1"/>
</dbReference>
<accession>A0ABQ8DFX1</accession>
<feature type="region of interest" description="Disordered" evidence="3">
    <location>
        <begin position="752"/>
        <end position="795"/>
    </location>
</feature>